<dbReference type="InterPro" id="IPR052836">
    <property type="entry name" value="PRRT_domain-containing"/>
</dbReference>
<feature type="chain" id="PRO_5043799600" description="Proline-rich transmembrane protein 3/4 domain-containing protein" evidence="9">
    <location>
        <begin position="23"/>
        <end position="795"/>
    </location>
</feature>
<evidence type="ECO:0000256" key="4">
    <source>
        <dbReference type="ARBA" id="ARBA00022729"/>
    </source>
</evidence>
<comment type="caution">
    <text evidence="11">The sequence shown here is derived from an EMBL/GenBank/DDBJ whole genome shotgun (WGS) entry which is preliminary data.</text>
</comment>
<dbReference type="PANTHER" id="PTHR35578:SF6">
    <property type="entry name" value="PROLINE-RICH TRANSMEMBRANE PROTEIN 4"/>
    <property type="match status" value="1"/>
</dbReference>
<evidence type="ECO:0000256" key="8">
    <source>
        <dbReference type="SAM" id="Phobius"/>
    </source>
</evidence>
<evidence type="ECO:0000256" key="5">
    <source>
        <dbReference type="ARBA" id="ARBA00022989"/>
    </source>
</evidence>
<evidence type="ECO:0000313" key="11">
    <source>
        <dbReference type="EMBL" id="KAK8378051.1"/>
    </source>
</evidence>
<evidence type="ECO:0000259" key="10">
    <source>
        <dbReference type="Pfam" id="PF25987"/>
    </source>
</evidence>
<name>A0AAW0STG2_SCYPA</name>
<evidence type="ECO:0000313" key="12">
    <source>
        <dbReference type="Proteomes" id="UP001487740"/>
    </source>
</evidence>
<accession>A0AAW0STG2</accession>
<gene>
    <name evidence="11" type="ORF">O3P69_018773</name>
</gene>
<feature type="transmembrane region" description="Helical" evidence="8">
    <location>
        <begin position="293"/>
        <end position="310"/>
    </location>
</feature>
<dbReference type="Proteomes" id="UP001487740">
    <property type="component" value="Unassembled WGS sequence"/>
</dbReference>
<feature type="transmembrane region" description="Helical" evidence="8">
    <location>
        <begin position="322"/>
        <end position="345"/>
    </location>
</feature>
<evidence type="ECO:0000256" key="2">
    <source>
        <dbReference type="ARBA" id="ARBA00022553"/>
    </source>
</evidence>
<evidence type="ECO:0000256" key="6">
    <source>
        <dbReference type="ARBA" id="ARBA00023136"/>
    </source>
</evidence>
<keyword evidence="5 8" id="KW-1133">Transmembrane helix</keyword>
<dbReference type="InterPro" id="IPR059081">
    <property type="entry name" value="PRRT3-4"/>
</dbReference>
<feature type="transmembrane region" description="Helical" evidence="8">
    <location>
        <begin position="357"/>
        <end position="381"/>
    </location>
</feature>
<keyword evidence="2" id="KW-0597">Phosphoprotein</keyword>
<keyword evidence="6 8" id="KW-0472">Membrane</keyword>
<comment type="subcellular location">
    <subcellularLocation>
        <location evidence="1">Membrane</location>
        <topology evidence="1">Multi-pass membrane protein</topology>
    </subcellularLocation>
</comment>
<feature type="transmembrane region" description="Helical" evidence="8">
    <location>
        <begin position="217"/>
        <end position="240"/>
    </location>
</feature>
<evidence type="ECO:0000256" key="9">
    <source>
        <dbReference type="SAM" id="SignalP"/>
    </source>
</evidence>
<dbReference type="PANTHER" id="PTHR35578">
    <property type="entry name" value="PROLINE-RICH TRANSMEMBRANE PROTEIN 4-RELATED"/>
    <property type="match status" value="1"/>
</dbReference>
<sequence length="795" mass="81772">MTRSSAWTVWVWAAVWACVLQAAGGQFALVVPAFSFPGAPRPFASPLISLRPGAGAPLTPGARLPAPRRGASTRESEIAAIFRGVAYGAPTEAPALPTSAPSTPAALTSPIPAPAAATTTTAFAATTATATIATPGAMTIPTTTTSPTTSTSTTTTTTTTVSDAPSTGPEDVQVVWAGRGSPKEQYAVRGANSTREAGGVAAPRDMGVVRGRLGAAWWVHVYVSAGLLALVAAAALCCLARAAHASSRPRPALLAAHALVFLAAALRALHLMHDPYGAGGRLPLAASAVMWEAAWPCLTAALALLALLLLRAGRREPEPRPYLARALALLSALHVGVFLAARVAARLLPPHAAPLRVAASAVAATWGAGVGVCLLGAAWRLEQSSGGRRALLVGARAGRRPAPVPALALAASLAQLLLAALHLYLLAAPPVIPARPWAWWTRATLCRGLEVVAAAAVVGAAGLLARGRPVAAARRGESAIFSVLSSCGRDGRPGLKGGHVFPEKQQHALRQALKPPPPPQWCAPAATHSVTSDFQLLWRNSEGRGEAVGAGASMLVSDGGFVRFRTQDDAMAPPAYTVQAAPPPYAAQTLPPPARYYCPPSASLPRPRRPSSSTSTSRRAKLRHAHSARRLQTLPPASAARPETRPPPQYEVAPYHLPPPAAHTYATPLGRSAASSLSEEVQVDYLTDASNASSCDVPRRAPPPATPAALTLPLLAHAHAPGHVQGGATPDSAVVLDFSPCEGVTTPGARHGLLTKLVGGGMGGYAPLHVDDASPPPFQAPPRTRRSPVDTVTPL</sequence>
<keyword evidence="4 9" id="KW-0732">Signal</keyword>
<feature type="domain" description="Proline-rich transmembrane protein 3/4" evidence="10">
    <location>
        <begin position="206"/>
        <end position="463"/>
    </location>
</feature>
<evidence type="ECO:0000256" key="7">
    <source>
        <dbReference type="SAM" id="MobiDB-lite"/>
    </source>
</evidence>
<evidence type="ECO:0000256" key="1">
    <source>
        <dbReference type="ARBA" id="ARBA00004141"/>
    </source>
</evidence>
<feature type="compositionally biased region" description="Basic residues" evidence="7">
    <location>
        <begin position="618"/>
        <end position="629"/>
    </location>
</feature>
<evidence type="ECO:0000256" key="3">
    <source>
        <dbReference type="ARBA" id="ARBA00022692"/>
    </source>
</evidence>
<feature type="signal peptide" evidence="9">
    <location>
        <begin position="1"/>
        <end position="22"/>
    </location>
</feature>
<organism evidence="11 12">
    <name type="scientific">Scylla paramamosain</name>
    <name type="common">Mud crab</name>
    <dbReference type="NCBI Taxonomy" id="85552"/>
    <lineage>
        <taxon>Eukaryota</taxon>
        <taxon>Metazoa</taxon>
        <taxon>Ecdysozoa</taxon>
        <taxon>Arthropoda</taxon>
        <taxon>Crustacea</taxon>
        <taxon>Multicrustacea</taxon>
        <taxon>Malacostraca</taxon>
        <taxon>Eumalacostraca</taxon>
        <taxon>Eucarida</taxon>
        <taxon>Decapoda</taxon>
        <taxon>Pleocyemata</taxon>
        <taxon>Brachyura</taxon>
        <taxon>Eubrachyura</taxon>
        <taxon>Portunoidea</taxon>
        <taxon>Portunidae</taxon>
        <taxon>Portuninae</taxon>
        <taxon>Scylla</taxon>
    </lineage>
</organism>
<reference evidence="11 12" key="1">
    <citation type="submission" date="2023-03" db="EMBL/GenBank/DDBJ databases">
        <title>High-quality genome of Scylla paramamosain provides insights in environmental adaptation.</title>
        <authorList>
            <person name="Zhang L."/>
        </authorList>
    </citation>
    <scope>NUCLEOTIDE SEQUENCE [LARGE SCALE GENOMIC DNA]</scope>
    <source>
        <strain evidence="11">LZ_2023a</strain>
        <tissue evidence="11">Muscle</tissue>
    </source>
</reference>
<dbReference type="EMBL" id="JARAKH010000046">
    <property type="protein sequence ID" value="KAK8378051.1"/>
    <property type="molecule type" value="Genomic_DNA"/>
</dbReference>
<dbReference type="AlphaFoldDB" id="A0AAW0STG2"/>
<feature type="region of interest" description="Disordered" evidence="7">
    <location>
        <begin position="770"/>
        <end position="795"/>
    </location>
</feature>
<feature type="transmembrane region" description="Helical" evidence="8">
    <location>
        <begin position="402"/>
        <end position="427"/>
    </location>
</feature>
<protein>
    <recommendedName>
        <fullName evidence="10">Proline-rich transmembrane protein 3/4 domain-containing protein</fullName>
    </recommendedName>
</protein>
<keyword evidence="3 8" id="KW-0812">Transmembrane</keyword>
<feature type="region of interest" description="Disordered" evidence="7">
    <location>
        <begin position="137"/>
        <end position="169"/>
    </location>
</feature>
<feature type="transmembrane region" description="Helical" evidence="8">
    <location>
        <begin position="252"/>
        <end position="273"/>
    </location>
</feature>
<keyword evidence="12" id="KW-1185">Reference proteome</keyword>
<feature type="transmembrane region" description="Helical" evidence="8">
    <location>
        <begin position="439"/>
        <end position="465"/>
    </location>
</feature>
<feature type="compositionally biased region" description="Low complexity" evidence="7">
    <location>
        <begin position="599"/>
        <end position="617"/>
    </location>
</feature>
<proteinExistence type="predicted"/>
<feature type="compositionally biased region" description="Low complexity" evidence="7">
    <location>
        <begin position="137"/>
        <end position="167"/>
    </location>
</feature>
<dbReference type="Pfam" id="PF25987">
    <property type="entry name" value="PRRT3"/>
    <property type="match status" value="1"/>
</dbReference>
<feature type="region of interest" description="Disordered" evidence="7">
    <location>
        <begin position="589"/>
        <end position="653"/>
    </location>
</feature>